<organism evidence="2">
    <name type="scientific">uncultured Solirubrobacteraceae bacterium</name>
    <dbReference type="NCBI Taxonomy" id="1162706"/>
    <lineage>
        <taxon>Bacteria</taxon>
        <taxon>Bacillati</taxon>
        <taxon>Actinomycetota</taxon>
        <taxon>Thermoleophilia</taxon>
        <taxon>Solirubrobacterales</taxon>
        <taxon>Solirubrobacteraceae</taxon>
        <taxon>environmental samples</taxon>
    </lineage>
</organism>
<reference evidence="2" key="1">
    <citation type="submission" date="2020-02" db="EMBL/GenBank/DDBJ databases">
        <authorList>
            <person name="Meier V. D."/>
        </authorList>
    </citation>
    <scope>NUCLEOTIDE SEQUENCE</scope>
    <source>
        <strain evidence="2">AVDCRST_MAG30</strain>
    </source>
</reference>
<feature type="region of interest" description="Disordered" evidence="1">
    <location>
        <begin position="1"/>
        <end position="35"/>
    </location>
</feature>
<name>A0A6J4RPE9_9ACTN</name>
<gene>
    <name evidence="2" type="ORF">AVDCRST_MAG30-636</name>
</gene>
<protein>
    <submittedName>
        <fullName evidence="2">Uncharacterized protein</fullName>
    </submittedName>
</protein>
<evidence type="ECO:0000313" key="2">
    <source>
        <dbReference type="EMBL" id="CAA9478405.1"/>
    </source>
</evidence>
<dbReference type="EMBL" id="CADCVS010000105">
    <property type="protein sequence ID" value="CAA9478405.1"/>
    <property type="molecule type" value="Genomic_DNA"/>
</dbReference>
<feature type="non-terminal residue" evidence="2">
    <location>
        <position position="35"/>
    </location>
</feature>
<feature type="compositionally biased region" description="Basic and acidic residues" evidence="1">
    <location>
        <begin position="7"/>
        <end position="29"/>
    </location>
</feature>
<feature type="non-terminal residue" evidence="2">
    <location>
        <position position="1"/>
    </location>
</feature>
<proteinExistence type="predicted"/>
<sequence length="35" mass="3585">GGGRVVADGRVDVHGGRHGLAGEDRRLEHPGQPAV</sequence>
<evidence type="ECO:0000256" key="1">
    <source>
        <dbReference type="SAM" id="MobiDB-lite"/>
    </source>
</evidence>
<dbReference type="AlphaFoldDB" id="A0A6J4RPE9"/>
<accession>A0A6J4RPE9</accession>